<evidence type="ECO:0000313" key="3">
    <source>
        <dbReference type="Proteomes" id="UP000520156"/>
    </source>
</evidence>
<keyword evidence="1" id="KW-0732">Signal</keyword>
<protein>
    <submittedName>
        <fullName evidence="2">DUF11 domain-containing protein</fullName>
    </submittedName>
</protein>
<sequence length="324" mass="31633">MTQARHAWLAAAAVVPLAFVSHGAHALGTAAGTIITNTASGTFTNGATTSTVQSNTVSVRVDEVLDVTVVALNTGATQVGGSAVAVPFRITNTGNGPEAFRVTVAGALPGNQFTPTVTGLVLDTNNNKTYDPGIDQPLLAGANTAALAANATLDAFAIVTLPGGASDGQTAQLRLTAEAATGSGTPGTSFAGRGQGGGDAIVGASTALANAASPLVASSIAMAITKSASVADPYGGTKIIPGAVVTFNLAVAFTGSGSASGARITDTIPPNTTYQPGTLRLDGATLTDPADGDAGAASAAGIDVNLGTVSGGTTRQIRFDVKIN</sequence>
<gene>
    <name evidence="2" type="ORF">H7F49_08945</name>
</gene>
<evidence type="ECO:0000313" key="2">
    <source>
        <dbReference type="EMBL" id="MBC2651828.1"/>
    </source>
</evidence>
<feature type="signal peptide" evidence="1">
    <location>
        <begin position="1"/>
        <end position="26"/>
    </location>
</feature>
<name>A0A7X1KC28_9SPHN</name>
<keyword evidence="3" id="KW-1185">Reference proteome</keyword>
<organism evidence="2 3">
    <name type="scientific">Novosphingobium aerophilum</name>
    <dbReference type="NCBI Taxonomy" id="2839843"/>
    <lineage>
        <taxon>Bacteria</taxon>
        <taxon>Pseudomonadati</taxon>
        <taxon>Pseudomonadota</taxon>
        <taxon>Alphaproteobacteria</taxon>
        <taxon>Sphingomonadales</taxon>
        <taxon>Sphingomonadaceae</taxon>
        <taxon>Novosphingobium</taxon>
    </lineage>
</organism>
<evidence type="ECO:0000256" key="1">
    <source>
        <dbReference type="SAM" id="SignalP"/>
    </source>
</evidence>
<feature type="chain" id="PRO_5030837750" evidence="1">
    <location>
        <begin position="27"/>
        <end position="324"/>
    </location>
</feature>
<dbReference type="AlphaFoldDB" id="A0A7X1KC28"/>
<dbReference type="Proteomes" id="UP000520156">
    <property type="component" value="Unassembled WGS sequence"/>
</dbReference>
<comment type="caution">
    <text evidence="2">The sequence shown here is derived from an EMBL/GenBank/DDBJ whole genome shotgun (WGS) entry which is preliminary data.</text>
</comment>
<dbReference type="RefSeq" id="WP_185683247.1">
    <property type="nucleotide sequence ID" value="NZ_JACLAU010000010.1"/>
</dbReference>
<dbReference type="NCBIfam" id="TIGR01451">
    <property type="entry name" value="B_ant_repeat"/>
    <property type="match status" value="1"/>
</dbReference>
<dbReference type="InterPro" id="IPR047589">
    <property type="entry name" value="DUF11_rpt"/>
</dbReference>
<accession>A0A7X1KC28</accession>
<reference evidence="2 3" key="1">
    <citation type="submission" date="2020-08" db="EMBL/GenBank/DDBJ databases">
        <title>The genome sequence of Novosphingobium flavum 4Y4.</title>
        <authorList>
            <person name="Liu Y."/>
        </authorList>
    </citation>
    <scope>NUCLEOTIDE SEQUENCE [LARGE SCALE GENOMIC DNA]</scope>
    <source>
        <strain evidence="2 3">4Y4</strain>
    </source>
</reference>
<dbReference type="EMBL" id="JACLAU010000010">
    <property type="protein sequence ID" value="MBC2651828.1"/>
    <property type="molecule type" value="Genomic_DNA"/>
</dbReference>
<proteinExistence type="predicted"/>